<proteinExistence type="predicted"/>
<name>A0A7G9W3T5_ALKCA</name>
<gene>
    <name evidence="1" type="ORF">HYG86_00425</name>
</gene>
<reference evidence="1 2" key="1">
    <citation type="submission" date="2020-07" db="EMBL/GenBank/DDBJ databases">
        <title>Alkalicella. sp. LB2 genome.</title>
        <authorList>
            <person name="Postec A."/>
            <person name="Quemeneur M."/>
        </authorList>
    </citation>
    <scope>NUCLEOTIDE SEQUENCE [LARGE SCALE GENOMIC DNA]</scope>
    <source>
        <strain evidence="1 2">LB2</strain>
    </source>
</reference>
<dbReference type="RefSeq" id="WP_213167021.1">
    <property type="nucleotide sequence ID" value="NZ_CP058559.1"/>
</dbReference>
<accession>A0A7G9W3T5</accession>
<dbReference type="Proteomes" id="UP000516160">
    <property type="component" value="Chromosome"/>
</dbReference>
<sequence length="49" mass="5428">MRLKATMDVCYSIWCKGIENPRTPYAVAYAYVISIRILGNAAFLDQGSG</sequence>
<protein>
    <submittedName>
        <fullName evidence="1">Uncharacterized protein</fullName>
    </submittedName>
</protein>
<organism evidence="1 2">
    <name type="scientific">Alkalicella caledoniensis</name>
    <dbReference type="NCBI Taxonomy" id="2731377"/>
    <lineage>
        <taxon>Bacteria</taxon>
        <taxon>Bacillati</taxon>
        <taxon>Bacillota</taxon>
        <taxon>Clostridia</taxon>
        <taxon>Eubacteriales</taxon>
        <taxon>Proteinivoracaceae</taxon>
        <taxon>Alkalicella</taxon>
    </lineage>
</organism>
<keyword evidence="2" id="KW-1185">Reference proteome</keyword>
<dbReference type="AlphaFoldDB" id="A0A7G9W3T5"/>
<evidence type="ECO:0000313" key="1">
    <source>
        <dbReference type="EMBL" id="QNO13347.1"/>
    </source>
</evidence>
<dbReference type="EMBL" id="CP058559">
    <property type="protein sequence ID" value="QNO13347.1"/>
    <property type="molecule type" value="Genomic_DNA"/>
</dbReference>
<evidence type="ECO:0000313" key="2">
    <source>
        <dbReference type="Proteomes" id="UP000516160"/>
    </source>
</evidence>
<dbReference type="KEGG" id="acae:HYG86_00425"/>